<sequence>MHIKIPRFTLAHRGPLDLQSAHSLFSGSRRRPSNIFLCLALSSLVTDAFSFMAAPPNPLTRTVTTTKSEVDRKIGPGFLGWGRDFGLLLPPSLSLLPVFALPRRKGRGEIGVQEGEGSVRLFAA</sequence>
<evidence type="ECO:0000313" key="1">
    <source>
        <dbReference type="EMBL" id="JAD20650.1"/>
    </source>
</evidence>
<proteinExistence type="predicted"/>
<dbReference type="EMBL" id="GBRH01277245">
    <property type="protein sequence ID" value="JAD20650.1"/>
    <property type="molecule type" value="Transcribed_RNA"/>
</dbReference>
<name>A0A0A8Y6F4_ARUDO</name>
<protein>
    <submittedName>
        <fullName evidence="1">Uncharacterized protein</fullName>
    </submittedName>
</protein>
<accession>A0A0A8Y6F4</accession>
<organism evidence="1">
    <name type="scientific">Arundo donax</name>
    <name type="common">Giant reed</name>
    <name type="synonym">Donax arundinaceus</name>
    <dbReference type="NCBI Taxonomy" id="35708"/>
    <lineage>
        <taxon>Eukaryota</taxon>
        <taxon>Viridiplantae</taxon>
        <taxon>Streptophyta</taxon>
        <taxon>Embryophyta</taxon>
        <taxon>Tracheophyta</taxon>
        <taxon>Spermatophyta</taxon>
        <taxon>Magnoliopsida</taxon>
        <taxon>Liliopsida</taxon>
        <taxon>Poales</taxon>
        <taxon>Poaceae</taxon>
        <taxon>PACMAD clade</taxon>
        <taxon>Arundinoideae</taxon>
        <taxon>Arundineae</taxon>
        <taxon>Arundo</taxon>
    </lineage>
</organism>
<reference evidence="1" key="1">
    <citation type="submission" date="2014-09" db="EMBL/GenBank/DDBJ databases">
        <authorList>
            <person name="Magalhaes I.L.F."/>
            <person name="Oliveira U."/>
            <person name="Santos F.R."/>
            <person name="Vidigal T.H.D.A."/>
            <person name="Brescovit A.D."/>
            <person name="Santos A.J."/>
        </authorList>
    </citation>
    <scope>NUCLEOTIDE SEQUENCE</scope>
    <source>
        <tissue evidence="1">Shoot tissue taken approximately 20 cm above the soil surface</tissue>
    </source>
</reference>
<reference evidence="1" key="2">
    <citation type="journal article" date="2015" name="Data Brief">
        <title>Shoot transcriptome of the giant reed, Arundo donax.</title>
        <authorList>
            <person name="Barrero R.A."/>
            <person name="Guerrero F.D."/>
            <person name="Moolhuijzen P."/>
            <person name="Goolsby J.A."/>
            <person name="Tidwell J."/>
            <person name="Bellgard S.E."/>
            <person name="Bellgard M.I."/>
        </authorList>
    </citation>
    <scope>NUCLEOTIDE SEQUENCE</scope>
    <source>
        <tissue evidence="1">Shoot tissue taken approximately 20 cm above the soil surface</tissue>
    </source>
</reference>
<dbReference type="AlphaFoldDB" id="A0A0A8Y6F4"/>